<evidence type="ECO:0000256" key="3">
    <source>
        <dbReference type="ARBA" id="ARBA00022842"/>
    </source>
</evidence>
<accession>A0A8H6Z5J5</accession>
<evidence type="ECO:0000256" key="6">
    <source>
        <dbReference type="PIRSR" id="PIRSR601019-1"/>
    </source>
</evidence>
<dbReference type="GO" id="GO:0001664">
    <property type="term" value="F:G protein-coupled receptor binding"/>
    <property type="evidence" value="ECO:0007669"/>
    <property type="project" value="TreeGrafter"/>
</dbReference>
<sequence>MSPPPSLRSMHSWWSDSNSIGATFDLHAAAKPLMGLLYHRQARNFIRENVGILLSNANVDIFLSYLAFKYTSPATKRMVLRHLSERAASKKDAQTLIKSNLVQSDLLVELLNSPDEKTSNGARWIIVQLTLHDPTALEIRGINPWELPLTRKERLTAKEGRPEKARSDAIDSWICEDRKRFEKEHKILVLGTRESGKSTLVKQMKIAYQGGL</sequence>
<dbReference type="Proteomes" id="UP000620124">
    <property type="component" value="Unassembled WGS sequence"/>
</dbReference>
<evidence type="ECO:0000313" key="8">
    <source>
        <dbReference type="EMBL" id="KAF7369665.1"/>
    </source>
</evidence>
<keyword evidence="9" id="KW-1185">Reference proteome</keyword>
<protein>
    <submittedName>
        <fullName evidence="8">Uncharacterized protein</fullName>
    </submittedName>
</protein>
<dbReference type="Gene3D" id="3.40.50.300">
    <property type="entry name" value="P-loop containing nucleotide triphosphate hydrolases"/>
    <property type="match status" value="1"/>
</dbReference>
<dbReference type="GO" id="GO:0003924">
    <property type="term" value="F:GTPase activity"/>
    <property type="evidence" value="ECO:0007669"/>
    <property type="project" value="InterPro"/>
</dbReference>
<evidence type="ECO:0000256" key="4">
    <source>
        <dbReference type="ARBA" id="ARBA00023134"/>
    </source>
</evidence>
<keyword evidence="1 7" id="KW-0479">Metal-binding</keyword>
<evidence type="ECO:0000313" key="9">
    <source>
        <dbReference type="Proteomes" id="UP000620124"/>
    </source>
</evidence>
<dbReference type="EMBL" id="JACAZI010000002">
    <property type="protein sequence ID" value="KAF7369665.1"/>
    <property type="molecule type" value="Genomic_DNA"/>
</dbReference>
<evidence type="ECO:0000256" key="1">
    <source>
        <dbReference type="ARBA" id="ARBA00022723"/>
    </source>
</evidence>
<dbReference type="InterPro" id="IPR027417">
    <property type="entry name" value="P-loop_NTPase"/>
</dbReference>
<dbReference type="GO" id="GO:0007189">
    <property type="term" value="P:adenylate cyclase-activating G protein-coupled receptor signaling pathway"/>
    <property type="evidence" value="ECO:0007669"/>
    <property type="project" value="TreeGrafter"/>
</dbReference>
<feature type="binding site" evidence="6">
    <location>
        <begin position="194"/>
        <end position="199"/>
    </location>
    <ligand>
        <name>GTP</name>
        <dbReference type="ChEBI" id="CHEBI:37565"/>
    </ligand>
</feature>
<dbReference type="GO" id="GO:0046872">
    <property type="term" value="F:metal ion binding"/>
    <property type="evidence" value="ECO:0007669"/>
    <property type="project" value="UniProtKB-KW"/>
</dbReference>
<dbReference type="GO" id="GO:0005525">
    <property type="term" value="F:GTP binding"/>
    <property type="evidence" value="ECO:0007669"/>
    <property type="project" value="UniProtKB-KW"/>
</dbReference>
<dbReference type="SUPFAM" id="SSF52540">
    <property type="entry name" value="P-loop containing nucleoside triphosphate hydrolases"/>
    <property type="match status" value="1"/>
</dbReference>
<feature type="binding site" evidence="7">
    <location>
        <position position="198"/>
    </location>
    <ligand>
        <name>Mg(2+)</name>
        <dbReference type="ChEBI" id="CHEBI:18420"/>
    </ligand>
</feature>
<dbReference type="OrthoDB" id="3046150at2759"/>
<evidence type="ECO:0000256" key="7">
    <source>
        <dbReference type="PIRSR" id="PIRSR601019-2"/>
    </source>
</evidence>
<name>A0A8H6Z5J5_9AGAR</name>
<evidence type="ECO:0000256" key="5">
    <source>
        <dbReference type="ARBA" id="ARBA00023224"/>
    </source>
</evidence>
<keyword evidence="2 6" id="KW-0547">Nucleotide-binding</keyword>
<reference evidence="8" key="1">
    <citation type="submission" date="2020-05" db="EMBL/GenBank/DDBJ databases">
        <title>Mycena genomes resolve the evolution of fungal bioluminescence.</title>
        <authorList>
            <person name="Tsai I.J."/>
        </authorList>
    </citation>
    <scope>NUCLEOTIDE SEQUENCE</scope>
    <source>
        <strain evidence="8">CCC161011</strain>
    </source>
</reference>
<dbReference type="PANTHER" id="PTHR10218">
    <property type="entry name" value="GTP-BINDING PROTEIN ALPHA SUBUNIT"/>
    <property type="match status" value="1"/>
</dbReference>
<keyword evidence="5" id="KW-0807">Transducer</keyword>
<dbReference type="GO" id="GO:0031683">
    <property type="term" value="F:G-protein beta/gamma-subunit complex binding"/>
    <property type="evidence" value="ECO:0007669"/>
    <property type="project" value="InterPro"/>
</dbReference>
<organism evidence="8 9">
    <name type="scientific">Mycena venus</name>
    <dbReference type="NCBI Taxonomy" id="2733690"/>
    <lineage>
        <taxon>Eukaryota</taxon>
        <taxon>Fungi</taxon>
        <taxon>Dikarya</taxon>
        <taxon>Basidiomycota</taxon>
        <taxon>Agaricomycotina</taxon>
        <taxon>Agaricomycetes</taxon>
        <taxon>Agaricomycetidae</taxon>
        <taxon>Agaricales</taxon>
        <taxon>Marasmiineae</taxon>
        <taxon>Mycenaceae</taxon>
        <taxon>Mycena</taxon>
    </lineage>
</organism>
<gene>
    <name evidence="8" type="ORF">MVEN_00297600</name>
</gene>
<dbReference type="AlphaFoldDB" id="A0A8H6Z5J5"/>
<evidence type="ECO:0000256" key="2">
    <source>
        <dbReference type="ARBA" id="ARBA00022741"/>
    </source>
</evidence>
<dbReference type="GO" id="GO:0005834">
    <property type="term" value="C:heterotrimeric G-protein complex"/>
    <property type="evidence" value="ECO:0007669"/>
    <property type="project" value="TreeGrafter"/>
</dbReference>
<comment type="caution">
    <text evidence="8">The sequence shown here is derived from an EMBL/GenBank/DDBJ whole genome shotgun (WGS) entry which is preliminary data.</text>
</comment>
<dbReference type="InterPro" id="IPR001019">
    <property type="entry name" value="Gprotein_alpha_su"/>
</dbReference>
<proteinExistence type="predicted"/>
<keyword evidence="3 7" id="KW-0460">Magnesium</keyword>
<dbReference type="PANTHER" id="PTHR10218:SF369">
    <property type="entry name" value="GUANINE NUCLEOTIDE-BINDING PROTEIN ALPHA-2 SUBUNIT"/>
    <property type="match status" value="1"/>
</dbReference>
<keyword evidence="4 6" id="KW-0342">GTP-binding</keyword>
<dbReference type="GO" id="GO:0005737">
    <property type="term" value="C:cytoplasm"/>
    <property type="evidence" value="ECO:0007669"/>
    <property type="project" value="TreeGrafter"/>
</dbReference>